<keyword evidence="3" id="KW-0378">Hydrolase</keyword>
<evidence type="ECO:0000256" key="2">
    <source>
        <dbReference type="ARBA" id="ARBA00001968"/>
    </source>
</evidence>
<dbReference type="InterPro" id="IPR036412">
    <property type="entry name" value="HAD-like_sf"/>
</dbReference>
<evidence type="ECO:0000256" key="4">
    <source>
        <dbReference type="ARBA" id="ARBA00025274"/>
    </source>
</evidence>
<evidence type="ECO:0000313" key="5">
    <source>
        <dbReference type="EMBL" id="CAH9101513.1"/>
    </source>
</evidence>
<evidence type="ECO:0000313" key="6">
    <source>
        <dbReference type="Proteomes" id="UP001152484"/>
    </source>
</evidence>
<evidence type="ECO:0000256" key="1">
    <source>
        <dbReference type="ARBA" id="ARBA00000500"/>
    </source>
</evidence>
<gene>
    <name evidence="5" type="ORF">CEURO_LOCUS15413</name>
</gene>
<comment type="function">
    <text evidence="4">Removes the phosphate from trehalose 6-phosphate to produce free trehalose. Trehalose accumulation in plant may improve abiotic stress tolerance.</text>
</comment>
<organism evidence="5 6">
    <name type="scientific">Cuscuta europaea</name>
    <name type="common">European dodder</name>
    <dbReference type="NCBI Taxonomy" id="41803"/>
    <lineage>
        <taxon>Eukaryota</taxon>
        <taxon>Viridiplantae</taxon>
        <taxon>Streptophyta</taxon>
        <taxon>Embryophyta</taxon>
        <taxon>Tracheophyta</taxon>
        <taxon>Spermatophyta</taxon>
        <taxon>Magnoliopsida</taxon>
        <taxon>eudicotyledons</taxon>
        <taxon>Gunneridae</taxon>
        <taxon>Pentapetalae</taxon>
        <taxon>asterids</taxon>
        <taxon>lamiids</taxon>
        <taxon>Solanales</taxon>
        <taxon>Convolvulaceae</taxon>
        <taxon>Cuscuteae</taxon>
        <taxon>Cuscuta</taxon>
        <taxon>Cuscuta subgen. Cuscuta</taxon>
    </lineage>
</organism>
<feature type="non-terminal residue" evidence="5">
    <location>
        <position position="67"/>
    </location>
</feature>
<proteinExistence type="predicted"/>
<dbReference type="InterPro" id="IPR003337">
    <property type="entry name" value="Trehalose_PPase"/>
</dbReference>
<dbReference type="GO" id="GO:0005992">
    <property type="term" value="P:trehalose biosynthetic process"/>
    <property type="evidence" value="ECO:0007669"/>
    <property type="project" value="InterPro"/>
</dbReference>
<name>A0A9P0ZFM1_CUSEU</name>
<dbReference type="InterPro" id="IPR023214">
    <property type="entry name" value="HAD_sf"/>
</dbReference>
<accession>A0A9P0ZFM1</accession>
<dbReference type="Gene3D" id="3.40.50.1000">
    <property type="entry name" value="HAD superfamily/HAD-like"/>
    <property type="match status" value="1"/>
</dbReference>
<reference evidence="5" key="1">
    <citation type="submission" date="2022-07" db="EMBL/GenBank/DDBJ databases">
        <authorList>
            <person name="Macas J."/>
            <person name="Novak P."/>
            <person name="Neumann P."/>
        </authorList>
    </citation>
    <scope>NUCLEOTIDE SEQUENCE</scope>
</reference>
<evidence type="ECO:0000256" key="3">
    <source>
        <dbReference type="ARBA" id="ARBA00022801"/>
    </source>
</evidence>
<dbReference type="SUPFAM" id="SSF56784">
    <property type="entry name" value="HAD-like"/>
    <property type="match status" value="1"/>
</dbReference>
<dbReference type="AlphaFoldDB" id="A0A9P0ZFM1"/>
<dbReference type="PANTHER" id="PTHR43768:SF32">
    <property type="entry name" value="TREHALOSE-PHOSPHATE PHOSPHATASE C-RELATED"/>
    <property type="match status" value="1"/>
</dbReference>
<comment type="catalytic activity">
    <reaction evidence="1">
        <text>alpha,alpha-trehalose 6-phosphate + H2O = alpha,alpha-trehalose + phosphate</text>
        <dbReference type="Rhea" id="RHEA:23420"/>
        <dbReference type="ChEBI" id="CHEBI:15377"/>
        <dbReference type="ChEBI" id="CHEBI:16551"/>
        <dbReference type="ChEBI" id="CHEBI:43474"/>
        <dbReference type="ChEBI" id="CHEBI:58429"/>
        <dbReference type="EC" id="3.1.3.12"/>
    </reaction>
</comment>
<dbReference type="InterPro" id="IPR044651">
    <property type="entry name" value="OTSB-like"/>
</dbReference>
<dbReference type="OrthoDB" id="411251at2759"/>
<dbReference type="GO" id="GO:0004805">
    <property type="term" value="F:trehalose-phosphatase activity"/>
    <property type="evidence" value="ECO:0007669"/>
    <property type="project" value="UniProtKB-EC"/>
</dbReference>
<keyword evidence="6" id="KW-1185">Reference proteome</keyword>
<evidence type="ECO:0008006" key="7">
    <source>
        <dbReference type="Google" id="ProtNLM"/>
    </source>
</evidence>
<dbReference type="EMBL" id="CAMAPE010000038">
    <property type="protein sequence ID" value="CAH9101513.1"/>
    <property type="molecule type" value="Genomic_DNA"/>
</dbReference>
<comment type="caution">
    <text evidence="5">The sequence shown here is derived from an EMBL/GenBank/DDBJ whole genome shotgun (WGS) entry which is preliminary data.</text>
</comment>
<protein>
    <recommendedName>
        <fullName evidence="7">Trehalose-phosphatase</fullName>
    </recommendedName>
</protein>
<comment type="cofactor">
    <cofactor evidence="2">
        <name>a divalent metal cation</name>
        <dbReference type="ChEBI" id="CHEBI:60240"/>
    </cofactor>
</comment>
<dbReference type="Pfam" id="PF02358">
    <property type="entry name" value="Trehalose_PPase"/>
    <property type="match status" value="1"/>
</dbReference>
<dbReference type="Proteomes" id="UP001152484">
    <property type="component" value="Unassembled WGS sequence"/>
</dbReference>
<dbReference type="PANTHER" id="PTHR43768">
    <property type="entry name" value="TREHALOSE 6-PHOSPHATE PHOSPHATASE"/>
    <property type="match status" value="1"/>
</dbReference>
<sequence>MFLDYDGTLSSIVEDPDLAYMTNEMREALRNIAMHFPTAIVSGRCTEKVYDFVQLSQLYYAGSHGMD</sequence>